<feature type="transmembrane region" description="Helical" evidence="1">
    <location>
        <begin position="171"/>
        <end position="190"/>
    </location>
</feature>
<keyword evidence="1" id="KW-0472">Membrane</keyword>
<keyword evidence="1" id="KW-0812">Transmembrane</keyword>
<keyword evidence="3" id="KW-1185">Reference proteome</keyword>
<feature type="transmembrane region" description="Helical" evidence="1">
    <location>
        <begin position="66"/>
        <end position="92"/>
    </location>
</feature>
<feature type="transmembrane region" description="Helical" evidence="1">
    <location>
        <begin position="28"/>
        <end position="54"/>
    </location>
</feature>
<name>A0ABW1UMC3_9LACO</name>
<protein>
    <recommendedName>
        <fullName evidence="4">Transporter gate domain protein</fullName>
    </recommendedName>
</protein>
<feature type="transmembrane region" description="Helical" evidence="1">
    <location>
        <begin position="348"/>
        <end position="367"/>
    </location>
</feature>
<sequence length="402" mass="42443">MELSKNKPIDDLGVDGSKYRKEVSRGTFYCLAFVAVLGTYFSSVMGFGTMFSVLMKTAHDLILNTAFYIMGVAVLAGTLSSVFSEFGVTALLNKLLAPIMKPLFNLPGAAALGAITTYFSDNAAIVMVAQDPAYAKYFKKYQWMTMINFGTTFGMGIIISGGILGIQAGKYAAAVALGTLCAIIGGIVGNRIMMHKTKKMFGVEADVDAKYLNQAISSEAPKGYRRVREGTPMQRALNAAFDGGKAGVDLGLSIIPGILIFTTLVMMLTNGPSIVDGQAVYKGVAYEGTGLLTMLGEKLSFILTPMFGFANGEMLSLPLTSLGACGASIAGAKQMAEAGLINLHDMTVYFAIALCWAGFMSSTPSIADTLKIRKLTTSSLVAQLIAGIVAGIVANYLALLIL</sequence>
<dbReference type="Proteomes" id="UP001596310">
    <property type="component" value="Unassembled WGS sequence"/>
</dbReference>
<proteinExistence type="predicted"/>
<evidence type="ECO:0000256" key="1">
    <source>
        <dbReference type="SAM" id="Phobius"/>
    </source>
</evidence>
<dbReference type="RefSeq" id="WP_125601799.1">
    <property type="nucleotide sequence ID" value="NZ_JBHSSM010000014.1"/>
</dbReference>
<organism evidence="2 3">
    <name type="scientific">Lapidilactobacillus achengensis</name>
    <dbReference type="NCBI Taxonomy" id="2486000"/>
    <lineage>
        <taxon>Bacteria</taxon>
        <taxon>Bacillati</taxon>
        <taxon>Bacillota</taxon>
        <taxon>Bacilli</taxon>
        <taxon>Lactobacillales</taxon>
        <taxon>Lactobacillaceae</taxon>
        <taxon>Lapidilactobacillus</taxon>
    </lineage>
</organism>
<feature type="transmembrane region" description="Helical" evidence="1">
    <location>
        <begin position="146"/>
        <end position="165"/>
    </location>
</feature>
<accession>A0ABW1UMC3</accession>
<reference evidence="3" key="1">
    <citation type="journal article" date="2019" name="Int. J. Syst. Evol. Microbiol.">
        <title>The Global Catalogue of Microorganisms (GCM) 10K type strain sequencing project: providing services to taxonomists for standard genome sequencing and annotation.</title>
        <authorList>
            <consortium name="The Broad Institute Genomics Platform"/>
            <consortium name="The Broad Institute Genome Sequencing Center for Infectious Disease"/>
            <person name="Wu L."/>
            <person name="Ma J."/>
        </authorList>
    </citation>
    <scope>NUCLEOTIDE SEQUENCE [LARGE SCALE GENOMIC DNA]</scope>
    <source>
        <strain evidence="3">CCM 8897</strain>
    </source>
</reference>
<evidence type="ECO:0000313" key="3">
    <source>
        <dbReference type="Proteomes" id="UP001596310"/>
    </source>
</evidence>
<feature type="transmembrane region" description="Helical" evidence="1">
    <location>
        <begin position="379"/>
        <end position="401"/>
    </location>
</feature>
<dbReference type="EMBL" id="JBHSSM010000014">
    <property type="protein sequence ID" value="MFC6314808.1"/>
    <property type="molecule type" value="Genomic_DNA"/>
</dbReference>
<comment type="caution">
    <text evidence="2">The sequence shown here is derived from an EMBL/GenBank/DDBJ whole genome shotgun (WGS) entry which is preliminary data.</text>
</comment>
<keyword evidence="1" id="KW-1133">Transmembrane helix</keyword>
<evidence type="ECO:0008006" key="4">
    <source>
        <dbReference type="Google" id="ProtNLM"/>
    </source>
</evidence>
<feature type="transmembrane region" description="Helical" evidence="1">
    <location>
        <begin position="250"/>
        <end position="268"/>
    </location>
</feature>
<gene>
    <name evidence="2" type="ORF">ACFQHW_04400</name>
</gene>
<evidence type="ECO:0000313" key="2">
    <source>
        <dbReference type="EMBL" id="MFC6314808.1"/>
    </source>
</evidence>